<evidence type="ECO:0000313" key="3">
    <source>
        <dbReference type="Proteomes" id="UP000515180"/>
    </source>
</evidence>
<dbReference type="PANTHER" id="PTHR33273">
    <property type="entry name" value="DOMAIN-CONTAINING PROTEIN, PUTATIVE-RELATED"/>
    <property type="match status" value="1"/>
</dbReference>
<evidence type="ECO:0000313" key="4">
    <source>
        <dbReference type="RefSeq" id="XP_012246638.1"/>
    </source>
</evidence>
<evidence type="ECO:0000256" key="1">
    <source>
        <dbReference type="SAM" id="MobiDB-lite"/>
    </source>
</evidence>
<dbReference type="SMART" id="SM00596">
    <property type="entry name" value="PRE_C2HC"/>
    <property type="match status" value="1"/>
</dbReference>
<evidence type="ECO:0000259" key="2">
    <source>
        <dbReference type="SMART" id="SM00596"/>
    </source>
</evidence>
<dbReference type="InterPro" id="IPR006579">
    <property type="entry name" value="Pre_C2HC_dom"/>
</dbReference>
<sequence>MQQQIPTIKIATKGQKYYINGSVDLLGLKQQQQNNNNQNDMVTEEMEEQWRQEERIHDNERCTSAAGNLDTEKQRWLQELPLRNPFSSLTEEIDDDPATKNTTKSTLQTTTNICREQVKIQTNTTESYRKVIKELREKNAIYHTYQLKTERSYKVIIRGLHPKTNTKKLSDELAKIGHQTRTINNMTRYDTKQPLPLFLIELELRSNNKDIFNIKKTLNTIVTVEPPRYKKDIPQCMRCQQYGHTKNYCNKSPACVKCTKNHLTIHCPYTRKIEEVRCYNCNGNHPASIFNIKKTLNTIVTVEPPRYKKDIPQCMRCQQYGHTKNYCNKSPACVKCTKNHLTIHCPYTRKIEEVRCYNCNGNHPASYEGCEIRKQLQRKLFPALRNRSVDNHQQRQSTTDNEATLKAQNEIKTINRNTDPKETEATRKQPKTLDKQHP</sequence>
<dbReference type="AlphaFoldDB" id="A0A6P3V2I1"/>
<dbReference type="OrthoDB" id="7613962at2759"/>
<protein>
    <submittedName>
        <fullName evidence="4">Uncharacterized protein LOC105681471</fullName>
    </submittedName>
</protein>
<organism evidence="3 4">
    <name type="scientific">Bombus impatiens</name>
    <name type="common">Bumblebee</name>
    <dbReference type="NCBI Taxonomy" id="132113"/>
    <lineage>
        <taxon>Eukaryota</taxon>
        <taxon>Metazoa</taxon>
        <taxon>Ecdysozoa</taxon>
        <taxon>Arthropoda</taxon>
        <taxon>Hexapoda</taxon>
        <taxon>Insecta</taxon>
        <taxon>Pterygota</taxon>
        <taxon>Neoptera</taxon>
        <taxon>Endopterygota</taxon>
        <taxon>Hymenoptera</taxon>
        <taxon>Apocrita</taxon>
        <taxon>Aculeata</taxon>
        <taxon>Apoidea</taxon>
        <taxon>Anthophila</taxon>
        <taxon>Apidae</taxon>
        <taxon>Bombus</taxon>
        <taxon>Pyrobombus</taxon>
    </lineage>
</organism>
<dbReference type="KEGG" id="bim:105681471"/>
<dbReference type="Pfam" id="PF07530">
    <property type="entry name" value="PRE_C2HC"/>
    <property type="match status" value="1"/>
</dbReference>
<feature type="region of interest" description="Disordered" evidence="1">
    <location>
        <begin position="385"/>
        <end position="438"/>
    </location>
</feature>
<gene>
    <name evidence="4" type="primary">LOC105681471</name>
</gene>
<accession>A0A6P3V2I1</accession>
<dbReference type="PANTHER" id="PTHR33273:SF2">
    <property type="entry name" value="ENDONUCLEASE_EXONUCLEASE_PHOSPHATASE DOMAIN-CONTAINING PROTEIN"/>
    <property type="match status" value="1"/>
</dbReference>
<feature type="domain" description="Pre-C2HC" evidence="2">
    <location>
        <begin position="166"/>
        <end position="234"/>
    </location>
</feature>
<feature type="compositionally biased region" description="Basic and acidic residues" evidence="1">
    <location>
        <begin position="418"/>
        <end position="438"/>
    </location>
</feature>
<dbReference type="Proteomes" id="UP000515180">
    <property type="component" value="Unplaced"/>
</dbReference>
<dbReference type="GeneID" id="105681471"/>
<reference evidence="4" key="1">
    <citation type="submission" date="2025-08" db="UniProtKB">
        <authorList>
            <consortium name="RefSeq"/>
        </authorList>
    </citation>
    <scope>IDENTIFICATION</scope>
</reference>
<name>A0A6P3V2I1_BOMIM</name>
<proteinExistence type="predicted"/>
<feature type="compositionally biased region" description="Polar residues" evidence="1">
    <location>
        <begin position="394"/>
        <end position="417"/>
    </location>
</feature>
<keyword evidence="3" id="KW-1185">Reference proteome</keyword>
<dbReference type="RefSeq" id="XP_012246638.1">
    <property type="nucleotide sequence ID" value="XM_012391215.1"/>
</dbReference>